<dbReference type="InParanoid" id="G4YYY6"/>
<feature type="compositionally biased region" description="Low complexity" evidence="2">
    <location>
        <begin position="378"/>
        <end position="392"/>
    </location>
</feature>
<protein>
    <submittedName>
        <fullName evidence="3">Uncharacterized protein</fullName>
    </submittedName>
</protein>
<feature type="coiled-coil region" evidence="1">
    <location>
        <begin position="221"/>
        <end position="249"/>
    </location>
</feature>
<feature type="region of interest" description="Disordered" evidence="2">
    <location>
        <begin position="378"/>
        <end position="403"/>
    </location>
</feature>
<organism evidence="3 4">
    <name type="scientific">Phytophthora sojae (strain P6497)</name>
    <name type="common">Soybean stem and root rot agent</name>
    <name type="synonym">Phytophthora megasperma f. sp. glycines</name>
    <dbReference type="NCBI Taxonomy" id="1094619"/>
    <lineage>
        <taxon>Eukaryota</taxon>
        <taxon>Sar</taxon>
        <taxon>Stramenopiles</taxon>
        <taxon>Oomycota</taxon>
        <taxon>Peronosporomycetes</taxon>
        <taxon>Peronosporales</taxon>
        <taxon>Peronosporaceae</taxon>
        <taxon>Phytophthora</taxon>
    </lineage>
</organism>
<dbReference type="Proteomes" id="UP000002640">
    <property type="component" value="Unassembled WGS sequence"/>
</dbReference>
<reference evidence="3 4" key="1">
    <citation type="journal article" date="2006" name="Science">
        <title>Phytophthora genome sequences uncover evolutionary origins and mechanisms of pathogenesis.</title>
        <authorList>
            <person name="Tyler B.M."/>
            <person name="Tripathy S."/>
            <person name="Zhang X."/>
            <person name="Dehal P."/>
            <person name="Jiang R.H."/>
            <person name="Aerts A."/>
            <person name="Arredondo F.D."/>
            <person name="Baxter L."/>
            <person name="Bensasson D."/>
            <person name="Beynon J.L."/>
            <person name="Chapman J."/>
            <person name="Damasceno C.M."/>
            <person name="Dorrance A.E."/>
            <person name="Dou D."/>
            <person name="Dickerman A.W."/>
            <person name="Dubchak I.L."/>
            <person name="Garbelotto M."/>
            <person name="Gijzen M."/>
            <person name="Gordon S.G."/>
            <person name="Govers F."/>
            <person name="Grunwald N.J."/>
            <person name="Huang W."/>
            <person name="Ivors K.L."/>
            <person name="Jones R.W."/>
            <person name="Kamoun S."/>
            <person name="Krampis K."/>
            <person name="Lamour K.H."/>
            <person name="Lee M.K."/>
            <person name="McDonald W.H."/>
            <person name="Medina M."/>
            <person name="Meijer H.J."/>
            <person name="Nordberg E.K."/>
            <person name="Maclean D.J."/>
            <person name="Ospina-Giraldo M.D."/>
            <person name="Morris P.F."/>
            <person name="Phuntumart V."/>
            <person name="Putnam N.H."/>
            <person name="Rash S."/>
            <person name="Rose J.K."/>
            <person name="Sakihama Y."/>
            <person name="Salamov A.A."/>
            <person name="Savidor A."/>
            <person name="Scheuring C.F."/>
            <person name="Smith B.M."/>
            <person name="Sobral B.W."/>
            <person name="Terry A."/>
            <person name="Torto-Alalibo T.A."/>
            <person name="Win J."/>
            <person name="Xu Z."/>
            <person name="Zhang H."/>
            <person name="Grigoriev I.V."/>
            <person name="Rokhsar D.S."/>
            <person name="Boore J.L."/>
        </authorList>
    </citation>
    <scope>NUCLEOTIDE SEQUENCE [LARGE SCALE GENOMIC DNA]</scope>
    <source>
        <strain evidence="3 4">P6497</strain>
    </source>
</reference>
<dbReference type="SMR" id="G4YYY6"/>
<evidence type="ECO:0000313" key="3">
    <source>
        <dbReference type="EMBL" id="EGZ26278.1"/>
    </source>
</evidence>
<feature type="region of interest" description="Disordered" evidence="2">
    <location>
        <begin position="331"/>
        <end position="352"/>
    </location>
</feature>
<keyword evidence="1" id="KW-0175">Coiled coil</keyword>
<name>G4YYY6_PHYSP</name>
<dbReference type="AlphaFoldDB" id="G4YYY6"/>
<evidence type="ECO:0000256" key="2">
    <source>
        <dbReference type="SAM" id="MobiDB-lite"/>
    </source>
</evidence>
<gene>
    <name evidence="3" type="ORF">PHYSODRAFT_327193</name>
</gene>
<dbReference type="RefSeq" id="XP_009521566.1">
    <property type="nucleotide sequence ID" value="XM_009523271.1"/>
</dbReference>
<feature type="compositionally biased region" description="Polar residues" evidence="2">
    <location>
        <begin position="187"/>
        <end position="199"/>
    </location>
</feature>
<dbReference type="GeneID" id="20645577"/>
<accession>G4YYY6</accession>
<feature type="compositionally biased region" description="Polar residues" evidence="2">
    <location>
        <begin position="335"/>
        <end position="349"/>
    </location>
</feature>
<keyword evidence="4" id="KW-1185">Reference proteome</keyword>
<sequence>MEIEVRVVRARVWLSSSLFLRQDGFLSLTRVGNTEHVAYATLRSVEGKRGDQCSPAIVIREQGQQKCFRSVTIGWEEQATAPGNNCLRFSLSEAAVAAGDGPVRPKSSTDQLPALPRLDFQLFLLRPRSRGGTSARSRPQTVYLGTSGWQLSEKDVEALASSREVVFLTTLQDDLGTLEVKLRDVTSNEPSRVGGQTTAKDPAVDSEADAPTGFNINWSSNEALQKDLAEKARLKAEADKKLIAQLKQTTAKTAKFLESRDILLAHLHRARAASKIQRQFRALLYKKQEVIEKLHLEEEARIAAKKARVRDKVIERNRQRALAMRARLLQHFDNNHSSQDTRPENSMSLQEAKRITEIERTKLKERLAVLEMQRQQLAASSHRRAAASNQNSPQRRSEKNFDDDLVRAVQQLHLR</sequence>
<dbReference type="EMBL" id="JH159152">
    <property type="protein sequence ID" value="EGZ26278.1"/>
    <property type="molecule type" value="Genomic_DNA"/>
</dbReference>
<evidence type="ECO:0000313" key="4">
    <source>
        <dbReference type="Proteomes" id="UP000002640"/>
    </source>
</evidence>
<feature type="region of interest" description="Disordered" evidence="2">
    <location>
        <begin position="186"/>
        <end position="216"/>
    </location>
</feature>
<dbReference type="KEGG" id="psoj:PHYSODRAFT_327193"/>
<evidence type="ECO:0000256" key="1">
    <source>
        <dbReference type="SAM" id="Coils"/>
    </source>
</evidence>
<dbReference type="OMA" id="RHDESEM"/>
<proteinExistence type="predicted"/>